<dbReference type="InterPro" id="IPR027417">
    <property type="entry name" value="P-loop_NTPase"/>
</dbReference>
<keyword evidence="2" id="KW-1185">Reference proteome</keyword>
<organism evidence="1 2">
    <name type="scientific">Terrabacter lapilli</name>
    <dbReference type="NCBI Taxonomy" id="436231"/>
    <lineage>
        <taxon>Bacteria</taxon>
        <taxon>Bacillati</taxon>
        <taxon>Actinomycetota</taxon>
        <taxon>Actinomycetes</taxon>
        <taxon>Micrococcales</taxon>
        <taxon>Intrasporangiaceae</taxon>
        <taxon>Terrabacter</taxon>
    </lineage>
</organism>
<proteinExistence type="predicted"/>
<dbReference type="EMBL" id="BAAAPU010000003">
    <property type="protein sequence ID" value="GAA1968248.1"/>
    <property type="molecule type" value="Genomic_DNA"/>
</dbReference>
<dbReference type="Proteomes" id="UP001500013">
    <property type="component" value="Unassembled WGS sequence"/>
</dbReference>
<dbReference type="RefSeq" id="WP_344058128.1">
    <property type="nucleotide sequence ID" value="NZ_BAAAPU010000003.1"/>
</dbReference>
<comment type="caution">
    <text evidence="1">The sequence shown here is derived from an EMBL/GenBank/DDBJ whole genome shotgun (WGS) entry which is preliminary data.</text>
</comment>
<evidence type="ECO:0000313" key="1">
    <source>
        <dbReference type="EMBL" id="GAA1968248.1"/>
    </source>
</evidence>
<accession>A0ABN2RFY4</accession>
<dbReference type="Gene3D" id="3.40.50.300">
    <property type="entry name" value="P-loop containing nucleotide triphosphate hydrolases"/>
    <property type="match status" value="1"/>
</dbReference>
<name>A0ABN2RFY4_9MICO</name>
<gene>
    <name evidence="1" type="ORF">GCM10009817_05210</name>
</gene>
<sequence>MTSTDPGGTPDPRGRLVLVTGTRADDRAALACAVAERLERAVVVDGAALEVAVTTGPVAGWDEPPTTQQLRLRLLRWSAALAVAETYQLEGFDAVVAEDALGDRLEDFLDLVEPEPVHVVVLRDPVDATTPHWGLSLPVPGDDRDLADLADQVVERLAEALVATTATD</sequence>
<reference evidence="1 2" key="1">
    <citation type="journal article" date="2019" name="Int. J. Syst. Evol. Microbiol.">
        <title>The Global Catalogue of Microorganisms (GCM) 10K type strain sequencing project: providing services to taxonomists for standard genome sequencing and annotation.</title>
        <authorList>
            <consortium name="The Broad Institute Genomics Platform"/>
            <consortium name="The Broad Institute Genome Sequencing Center for Infectious Disease"/>
            <person name="Wu L."/>
            <person name="Ma J."/>
        </authorList>
    </citation>
    <scope>NUCLEOTIDE SEQUENCE [LARGE SCALE GENOMIC DNA]</scope>
    <source>
        <strain evidence="1 2">JCM 15628</strain>
    </source>
</reference>
<protein>
    <submittedName>
        <fullName evidence="1">Uncharacterized protein</fullName>
    </submittedName>
</protein>
<evidence type="ECO:0000313" key="2">
    <source>
        <dbReference type="Proteomes" id="UP001500013"/>
    </source>
</evidence>